<dbReference type="PANTHER" id="PTHR43298:SF2">
    <property type="entry name" value="FMN_FAD EXPORTER YEEO-RELATED"/>
    <property type="match status" value="1"/>
</dbReference>
<keyword evidence="6 10" id="KW-1133">Transmembrane helix</keyword>
<feature type="transmembrane region" description="Helical" evidence="10">
    <location>
        <begin position="91"/>
        <end position="114"/>
    </location>
</feature>
<dbReference type="InterPro" id="IPR002528">
    <property type="entry name" value="MATE_fam"/>
</dbReference>
<keyword evidence="5 10" id="KW-0812">Transmembrane</keyword>
<protein>
    <recommendedName>
        <fullName evidence="9">Multidrug-efflux transporter</fullName>
    </recommendedName>
</protein>
<feature type="transmembrane region" description="Helical" evidence="10">
    <location>
        <begin position="191"/>
        <end position="219"/>
    </location>
</feature>
<evidence type="ECO:0000313" key="11">
    <source>
        <dbReference type="EMBL" id="QNM15349.1"/>
    </source>
</evidence>
<dbReference type="RefSeq" id="WP_187422911.1">
    <property type="nucleotide sequence ID" value="NZ_CP060637.1"/>
</dbReference>
<evidence type="ECO:0000256" key="5">
    <source>
        <dbReference type="ARBA" id="ARBA00022692"/>
    </source>
</evidence>
<reference evidence="11 12" key="1">
    <citation type="submission" date="2020-08" db="EMBL/GenBank/DDBJ databases">
        <authorList>
            <person name="Liu C."/>
            <person name="Sun Q."/>
        </authorList>
    </citation>
    <scope>NUCLEOTIDE SEQUENCE [LARGE SCALE GENOMIC DNA]</scope>
    <source>
        <strain evidence="11 12">NSJ-57</strain>
    </source>
</reference>
<organism evidence="11 12">
    <name type="scientific">Fusobacterium hominis</name>
    <dbReference type="NCBI Taxonomy" id="2764326"/>
    <lineage>
        <taxon>Bacteria</taxon>
        <taxon>Fusobacteriati</taxon>
        <taxon>Fusobacteriota</taxon>
        <taxon>Fusobacteriia</taxon>
        <taxon>Fusobacteriales</taxon>
        <taxon>Fusobacteriaceae</taxon>
        <taxon>Fusobacterium</taxon>
    </lineage>
</organism>
<gene>
    <name evidence="11" type="ORF">H9Q81_00475</name>
</gene>
<feature type="transmembrane region" description="Helical" evidence="10">
    <location>
        <begin position="327"/>
        <end position="348"/>
    </location>
</feature>
<evidence type="ECO:0000256" key="3">
    <source>
        <dbReference type="ARBA" id="ARBA00022449"/>
    </source>
</evidence>
<evidence type="ECO:0000256" key="8">
    <source>
        <dbReference type="ARBA" id="ARBA00023136"/>
    </source>
</evidence>
<evidence type="ECO:0000256" key="9">
    <source>
        <dbReference type="ARBA" id="ARBA00031636"/>
    </source>
</evidence>
<feature type="transmembrane region" description="Helical" evidence="10">
    <location>
        <begin position="12"/>
        <end position="35"/>
    </location>
</feature>
<dbReference type="GO" id="GO:0005886">
    <property type="term" value="C:plasma membrane"/>
    <property type="evidence" value="ECO:0007669"/>
    <property type="project" value="UniProtKB-SubCell"/>
</dbReference>
<comment type="subcellular location">
    <subcellularLocation>
        <location evidence="1">Cell membrane</location>
        <topology evidence="1">Multi-pass membrane protein</topology>
    </subcellularLocation>
</comment>
<dbReference type="Pfam" id="PF01554">
    <property type="entry name" value="MatE"/>
    <property type="match status" value="2"/>
</dbReference>
<dbReference type="GO" id="GO:0006811">
    <property type="term" value="P:monoatomic ion transport"/>
    <property type="evidence" value="ECO:0007669"/>
    <property type="project" value="UniProtKB-KW"/>
</dbReference>
<keyword evidence="8 10" id="KW-0472">Membrane</keyword>
<feature type="transmembrane region" description="Helical" evidence="10">
    <location>
        <begin position="288"/>
        <end position="307"/>
    </location>
</feature>
<evidence type="ECO:0000256" key="6">
    <source>
        <dbReference type="ARBA" id="ARBA00022989"/>
    </source>
</evidence>
<keyword evidence="3" id="KW-0050">Antiport</keyword>
<evidence type="ECO:0000256" key="1">
    <source>
        <dbReference type="ARBA" id="ARBA00004651"/>
    </source>
</evidence>
<dbReference type="GO" id="GO:0015297">
    <property type="term" value="F:antiporter activity"/>
    <property type="evidence" value="ECO:0007669"/>
    <property type="project" value="UniProtKB-KW"/>
</dbReference>
<dbReference type="PANTHER" id="PTHR43298">
    <property type="entry name" value="MULTIDRUG RESISTANCE PROTEIN NORM-RELATED"/>
    <property type="match status" value="1"/>
</dbReference>
<dbReference type="EMBL" id="CP060637">
    <property type="protein sequence ID" value="QNM15349.1"/>
    <property type="molecule type" value="Genomic_DNA"/>
</dbReference>
<dbReference type="NCBIfam" id="TIGR00797">
    <property type="entry name" value="matE"/>
    <property type="match status" value="1"/>
</dbReference>
<feature type="transmembrane region" description="Helical" evidence="10">
    <location>
        <begin position="389"/>
        <end position="412"/>
    </location>
</feature>
<evidence type="ECO:0000256" key="10">
    <source>
        <dbReference type="SAM" id="Phobius"/>
    </source>
</evidence>
<feature type="transmembrane region" description="Helical" evidence="10">
    <location>
        <begin position="134"/>
        <end position="154"/>
    </location>
</feature>
<keyword evidence="4" id="KW-1003">Cell membrane</keyword>
<evidence type="ECO:0000256" key="4">
    <source>
        <dbReference type="ARBA" id="ARBA00022475"/>
    </source>
</evidence>
<feature type="transmembrane region" description="Helical" evidence="10">
    <location>
        <begin position="360"/>
        <end position="383"/>
    </location>
</feature>
<evidence type="ECO:0000313" key="12">
    <source>
        <dbReference type="Proteomes" id="UP000515913"/>
    </source>
</evidence>
<dbReference type="Proteomes" id="UP000515913">
    <property type="component" value="Chromosome"/>
</dbReference>
<name>A0A7G9GX17_9FUSO</name>
<keyword evidence="2" id="KW-0813">Transport</keyword>
<sequence>MSNILQNNKSFIKNLLILAIPIILQNLIGASINLLDNVMIGSLGENEIAATGIANQYYMIFFNTADGFIMGAGIFMSQYWGKRDVNTIHKFIGISLLFSISMAVIFAICGVVFSENIMKLFTHDLSVINLGKKYLITVTMSYIFTTISLSFGMALRSIGQTKIPMYGSLIGLFFNGILNYIFIFGKLGAPALGVAGAGIGTTVARLMEMLYILITIYILQKNIIAGNFKQLITFNFSLIKKFLITATPVVFNDLMWTAGITTYFIIYSQLGTNATATMQICSTINNTFNIFGIGIAIASGIMIGNQIGADNLNEAKHGALKISGFGIVSGIIIGIVFFIIAPYVTFMFKINNETKKHVIQVLRVMSIVLPLRFYGIVQIIGILRGGGDVFYAICTELIAVWGIGVPLSFLGVKYLHFSITLVYCLTCLEEVFKFIATTPRLLSGKWIKSLVK</sequence>
<dbReference type="InterPro" id="IPR048279">
    <property type="entry name" value="MdtK-like"/>
</dbReference>
<dbReference type="PIRSF" id="PIRSF006603">
    <property type="entry name" value="DinF"/>
    <property type="match status" value="1"/>
</dbReference>
<dbReference type="KEGG" id="fho:H9Q81_00475"/>
<evidence type="ECO:0000256" key="7">
    <source>
        <dbReference type="ARBA" id="ARBA00023065"/>
    </source>
</evidence>
<proteinExistence type="predicted"/>
<feature type="transmembrane region" description="Helical" evidence="10">
    <location>
        <begin position="55"/>
        <end position="79"/>
    </location>
</feature>
<dbReference type="AlphaFoldDB" id="A0A7G9GX17"/>
<evidence type="ECO:0000256" key="2">
    <source>
        <dbReference type="ARBA" id="ARBA00022448"/>
    </source>
</evidence>
<feature type="transmembrane region" description="Helical" evidence="10">
    <location>
        <begin position="166"/>
        <end position="185"/>
    </location>
</feature>
<accession>A0A7G9GX17</accession>
<dbReference type="InterPro" id="IPR050222">
    <property type="entry name" value="MATE_MdtK"/>
</dbReference>
<dbReference type="GO" id="GO:0042910">
    <property type="term" value="F:xenobiotic transmembrane transporter activity"/>
    <property type="evidence" value="ECO:0007669"/>
    <property type="project" value="InterPro"/>
</dbReference>
<keyword evidence="7" id="KW-0406">Ion transport</keyword>
<keyword evidence="12" id="KW-1185">Reference proteome</keyword>